<keyword evidence="3" id="KW-1185">Reference proteome</keyword>
<organism evidence="2 3">
    <name type="scientific">Dryococelus australis</name>
    <dbReference type="NCBI Taxonomy" id="614101"/>
    <lineage>
        <taxon>Eukaryota</taxon>
        <taxon>Metazoa</taxon>
        <taxon>Ecdysozoa</taxon>
        <taxon>Arthropoda</taxon>
        <taxon>Hexapoda</taxon>
        <taxon>Insecta</taxon>
        <taxon>Pterygota</taxon>
        <taxon>Neoptera</taxon>
        <taxon>Polyneoptera</taxon>
        <taxon>Phasmatodea</taxon>
        <taxon>Verophasmatodea</taxon>
        <taxon>Anareolatae</taxon>
        <taxon>Phasmatidae</taxon>
        <taxon>Eurycanthinae</taxon>
        <taxon>Dryococelus</taxon>
    </lineage>
</organism>
<name>A0ABQ9G7U2_9NEOP</name>
<feature type="region of interest" description="Disordered" evidence="1">
    <location>
        <begin position="613"/>
        <end position="667"/>
    </location>
</feature>
<accession>A0ABQ9G7U2</accession>
<reference evidence="2 3" key="1">
    <citation type="submission" date="2023-02" db="EMBL/GenBank/DDBJ databases">
        <title>LHISI_Scaffold_Assembly.</title>
        <authorList>
            <person name="Stuart O.P."/>
            <person name="Cleave R."/>
            <person name="Magrath M.J.L."/>
            <person name="Mikheyev A.S."/>
        </authorList>
    </citation>
    <scope>NUCLEOTIDE SEQUENCE [LARGE SCALE GENOMIC DNA]</scope>
    <source>
        <strain evidence="2">Daus_M_001</strain>
        <tissue evidence="2">Leg muscle</tissue>
    </source>
</reference>
<evidence type="ECO:0000256" key="1">
    <source>
        <dbReference type="SAM" id="MobiDB-lite"/>
    </source>
</evidence>
<evidence type="ECO:0000313" key="2">
    <source>
        <dbReference type="EMBL" id="KAJ8868507.1"/>
    </source>
</evidence>
<feature type="region of interest" description="Disordered" evidence="1">
    <location>
        <begin position="32"/>
        <end position="62"/>
    </location>
</feature>
<proteinExistence type="predicted"/>
<dbReference type="EMBL" id="JARBHB010000014">
    <property type="protein sequence ID" value="KAJ8868507.1"/>
    <property type="molecule type" value="Genomic_DNA"/>
</dbReference>
<protein>
    <submittedName>
        <fullName evidence="2">Uncharacterized protein</fullName>
    </submittedName>
</protein>
<gene>
    <name evidence="2" type="ORF">PR048_030035</name>
</gene>
<feature type="compositionally biased region" description="Basic and acidic residues" evidence="1">
    <location>
        <begin position="617"/>
        <end position="628"/>
    </location>
</feature>
<feature type="compositionally biased region" description="Basic and acidic residues" evidence="1">
    <location>
        <begin position="635"/>
        <end position="644"/>
    </location>
</feature>
<feature type="compositionally biased region" description="Basic and acidic residues" evidence="1">
    <location>
        <begin position="32"/>
        <end position="50"/>
    </location>
</feature>
<dbReference type="Proteomes" id="UP001159363">
    <property type="component" value="Chromosome 13"/>
</dbReference>
<sequence>MGDFLNSTPECLSFPLCKPPLPLCVRVKARRLHGEQPSSKEQKTSTRTSEEQLDSTATRAVSARPDVAEDKAAKYFAAARSPRPISARDVGVTSSVELRHLSCNCGSSSTWRRGGTPENPMIQNRGLQFGIAALNLSSTFEIQSHHSIAKGPKNVLSWARVVKHRLGRGEGRRNNSELFSPRLITSGCAESFQEAAPIVGTLAFWWVSGWEGGVGLSVSSTARSLEMEQVAWRSKNRGGIDRVIGKAVSEFAWNAHLCVPVPGCDITSAAVRIAIGRSQTRNRLHLINVEKIGCCHSIIYYLHAEPGTSRLREYDGFPLRHLFFAKIFTRSQIASNHSKAGSIPGGVKHEFSHVANVADVAILGVLPFNPTMHSVVAAFSSHFSAHWYRGLQLVTTEILHAMRVGAMRHYACGLVSPVSLPRSLTWDAAFRRGSIPFLMLRRITAVYEEYNVNTECQSTSNIGSNYENKSRGGFTTIRRIRQSSVRQAATRSKWFCSRYRGWGRGGIVARLLASHPSEPASIHGGVALGISHVGIVPDDAASRWVFWLGDVPPPALAFRRCSIPTSLLTTSMLTAAQISAVTHSSIGDGRTHGLWSGRILAFTWSVRPAGKKGSWRGHLETRGGERARPWKRGVGGREQEDESRNSMTLQTTEGIEGHRTAGAAMQRERIKSQRERILAVRSTGEITPRGLPSRVSRLFLERHGLRDSRFLVLTGKPAQRMSSPTHAGQYTACWEPSHTLVRTSTGTANALTPRLVRVSL</sequence>
<comment type="caution">
    <text evidence="2">The sequence shown here is derived from an EMBL/GenBank/DDBJ whole genome shotgun (WGS) entry which is preliminary data.</text>
</comment>
<evidence type="ECO:0000313" key="3">
    <source>
        <dbReference type="Proteomes" id="UP001159363"/>
    </source>
</evidence>